<evidence type="ECO:0000313" key="3">
    <source>
        <dbReference type="Proteomes" id="UP001225598"/>
    </source>
</evidence>
<feature type="region of interest" description="Disordered" evidence="1">
    <location>
        <begin position="1"/>
        <end position="33"/>
    </location>
</feature>
<gene>
    <name evidence="2" type="ORF">QP027_09050</name>
</gene>
<proteinExistence type="predicted"/>
<evidence type="ECO:0008006" key="4">
    <source>
        <dbReference type="Google" id="ProtNLM"/>
    </source>
</evidence>
<accession>A0ABY8VC54</accession>
<keyword evidence="3" id="KW-1185">Reference proteome</keyword>
<dbReference type="RefSeq" id="WP_284824230.1">
    <property type="nucleotide sequence ID" value="NZ_CP126969.1"/>
</dbReference>
<feature type="compositionally biased region" description="Basic and acidic residues" evidence="1">
    <location>
        <begin position="1"/>
        <end position="15"/>
    </location>
</feature>
<evidence type="ECO:0000256" key="1">
    <source>
        <dbReference type="SAM" id="MobiDB-lite"/>
    </source>
</evidence>
<reference evidence="2 3" key="1">
    <citation type="submission" date="2023-05" db="EMBL/GenBank/DDBJ databases">
        <title>Corynebacterium suedekumii sp. nov. and Corynebacterium breve sp. nov. isolated from raw cow's milk.</title>
        <authorList>
            <person name="Baer M.K."/>
            <person name="Mehl L."/>
            <person name="Hellmuth R."/>
            <person name="Marke G."/>
            <person name="Lipski A."/>
        </authorList>
    </citation>
    <scope>NUCLEOTIDE SEQUENCE [LARGE SCALE GENOMIC DNA]</scope>
    <source>
        <strain evidence="2 3">R4</strain>
    </source>
</reference>
<name>A0ABY8VC54_9CORY</name>
<feature type="compositionally biased region" description="Acidic residues" evidence="1">
    <location>
        <begin position="113"/>
        <end position="127"/>
    </location>
</feature>
<dbReference type="EMBL" id="CP126969">
    <property type="protein sequence ID" value="WIM67256.1"/>
    <property type="molecule type" value="Genomic_DNA"/>
</dbReference>
<dbReference type="Proteomes" id="UP001225598">
    <property type="component" value="Chromosome"/>
</dbReference>
<feature type="compositionally biased region" description="Acidic residues" evidence="1">
    <location>
        <begin position="73"/>
        <end position="105"/>
    </location>
</feature>
<organism evidence="2 3">
    <name type="scientific">Corynebacterium breve</name>
    <dbReference type="NCBI Taxonomy" id="3049799"/>
    <lineage>
        <taxon>Bacteria</taxon>
        <taxon>Bacillati</taxon>
        <taxon>Actinomycetota</taxon>
        <taxon>Actinomycetes</taxon>
        <taxon>Mycobacteriales</taxon>
        <taxon>Corynebacteriaceae</taxon>
        <taxon>Corynebacterium</taxon>
    </lineage>
</organism>
<evidence type="ECO:0000313" key="2">
    <source>
        <dbReference type="EMBL" id="WIM67256.1"/>
    </source>
</evidence>
<sequence>MHDAPHPDLSDHADDLAASEVDTSVLPPLDSVPDMREGLLEHMLNVAFDPATPEPEGDLIPEASDEFFVEPLSDEELFPDDATDSDDLNGFDDFESTDFGADELSDAPTSGADADETDLFDDSSDAF</sequence>
<feature type="region of interest" description="Disordered" evidence="1">
    <location>
        <begin position="73"/>
        <end position="127"/>
    </location>
</feature>
<protein>
    <recommendedName>
        <fullName evidence="4">DNA primase</fullName>
    </recommendedName>
</protein>